<dbReference type="SMART" id="SM00380">
    <property type="entry name" value="AP2"/>
    <property type="match status" value="1"/>
</dbReference>
<keyword evidence="5" id="KW-0010">Activator</keyword>
<dbReference type="PANTHER" id="PTHR31985">
    <property type="entry name" value="ETHYLENE-RESPONSIVE TRANSCRIPTION FACTOR ERF042-RELATED"/>
    <property type="match status" value="1"/>
</dbReference>
<comment type="subcellular location">
    <subcellularLocation>
        <location evidence="1">Nucleus</location>
    </subcellularLocation>
</comment>
<keyword evidence="2" id="KW-0611">Plant defense</keyword>
<evidence type="ECO:0000256" key="8">
    <source>
        <dbReference type="ARBA" id="ARBA00024343"/>
    </source>
</evidence>
<dbReference type="InterPro" id="IPR051032">
    <property type="entry name" value="AP2/ERF_TF_ERF_subfamily"/>
</dbReference>
<dbReference type="PROSITE" id="PS51032">
    <property type="entry name" value="AP2_ERF"/>
    <property type="match status" value="1"/>
</dbReference>
<feature type="compositionally biased region" description="Basic and acidic residues" evidence="9">
    <location>
        <begin position="1"/>
        <end position="16"/>
    </location>
</feature>
<evidence type="ECO:0000256" key="3">
    <source>
        <dbReference type="ARBA" id="ARBA00023015"/>
    </source>
</evidence>
<feature type="domain" description="AP2/ERF" evidence="10">
    <location>
        <begin position="25"/>
        <end position="82"/>
    </location>
</feature>
<comment type="caution">
    <text evidence="11">The sequence shown here is derived from an EMBL/GenBank/DDBJ whole genome shotgun (WGS) entry which is preliminary data.</text>
</comment>
<feature type="compositionally biased region" description="Low complexity" evidence="9">
    <location>
        <begin position="126"/>
        <end position="139"/>
    </location>
</feature>
<dbReference type="CDD" id="cd00018">
    <property type="entry name" value="AP2"/>
    <property type="match status" value="1"/>
</dbReference>
<dbReference type="GO" id="GO:0006952">
    <property type="term" value="P:defense response"/>
    <property type="evidence" value="ECO:0007669"/>
    <property type="project" value="UniProtKB-KW"/>
</dbReference>
<feature type="region of interest" description="Disordered" evidence="9">
    <location>
        <begin position="105"/>
        <end position="161"/>
    </location>
</feature>
<evidence type="ECO:0000256" key="1">
    <source>
        <dbReference type="ARBA" id="ARBA00004123"/>
    </source>
</evidence>
<dbReference type="PANTHER" id="PTHR31985:SF215">
    <property type="entry name" value="OS02G0781300 PROTEIN"/>
    <property type="match status" value="1"/>
</dbReference>
<evidence type="ECO:0000256" key="7">
    <source>
        <dbReference type="ARBA" id="ARBA00023242"/>
    </source>
</evidence>
<dbReference type="PRINTS" id="PR00367">
    <property type="entry name" value="ETHRSPELEMNT"/>
</dbReference>
<dbReference type="InterPro" id="IPR016177">
    <property type="entry name" value="DNA-bd_dom_sf"/>
</dbReference>
<accession>A0AAW2TZK5</accession>
<keyword evidence="3" id="KW-0805">Transcription regulation</keyword>
<dbReference type="Gene3D" id="3.30.730.10">
    <property type="entry name" value="AP2/ERF domain"/>
    <property type="match status" value="1"/>
</dbReference>
<dbReference type="GO" id="GO:0003677">
    <property type="term" value="F:DNA binding"/>
    <property type="evidence" value="ECO:0007669"/>
    <property type="project" value="UniProtKB-KW"/>
</dbReference>
<protein>
    <submittedName>
        <fullName evidence="11">Ethylene-responsive transcription factor</fullName>
    </submittedName>
</protein>
<keyword evidence="7" id="KW-0539">Nucleus</keyword>
<dbReference type="SUPFAM" id="SSF54171">
    <property type="entry name" value="DNA-binding domain"/>
    <property type="match status" value="1"/>
</dbReference>
<sequence length="226" mass="24919">MVKSSENRPAERRDEASSSSSSSCKYKGVRKRKWGKYVSEIRLPNCRERIWLGSYDTAEKAARAFDAALFCLRGRNAKFNFPDNPPDIVNGRSLTPAEIQAAAARFAHAGSDPRATGSSGRVENPDVSLSDSLSSSEVLQHAESPCPSVSDGQPQPDSEVTEMPLDNAFMDQFLNMGTENNVPDFGLFPGFDDFSGDFMAPLLPGADYYPDNNEEFPSQDPFLWNF</sequence>
<gene>
    <name evidence="11" type="ORF">Slati_3628700</name>
</gene>
<keyword evidence="6" id="KW-0804">Transcription</keyword>
<name>A0AAW2TZK5_9LAMI</name>
<organism evidence="11">
    <name type="scientific">Sesamum latifolium</name>
    <dbReference type="NCBI Taxonomy" id="2727402"/>
    <lineage>
        <taxon>Eukaryota</taxon>
        <taxon>Viridiplantae</taxon>
        <taxon>Streptophyta</taxon>
        <taxon>Embryophyta</taxon>
        <taxon>Tracheophyta</taxon>
        <taxon>Spermatophyta</taxon>
        <taxon>Magnoliopsida</taxon>
        <taxon>eudicotyledons</taxon>
        <taxon>Gunneridae</taxon>
        <taxon>Pentapetalae</taxon>
        <taxon>asterids</taxon>
        <taxon>lamiids</taxon>
        <taxon>Lamiales</taxon>
        <taxon>Pedaliaceae</taxon>
        <taxon>Sesamum</taxon>
    </lineage>
</organism>
<reference evidence="11" key="2">
    <citation type="journal article" date="2024" name="Plant">
        <title>Genomic evolution and insights into agronomic trait innovations of Sesamum species.</title>
        <authorList>
            <person name="Miao H."/>
            <person name="Wang L."/>
            <person name="Qu L."/>
            <person name="Liu H."/>
            <person name="Sun Y."/>
            <person name="Le M."/>
            <person name="Wang Q."/>
            <person name="Wei S."/>
            <person name="Zheng Y."/>
            <person name="Lin W."/>
            <person name="Duan Y."/>
            <person name="Cao H."/>
            <person name="Xiong S."/>
            <person name="Wang X."/>
            <person name="Wei L."/>
            <person name="Li C."/>
            <person name="Ma Q."/>
            <person name="Ju M."/>
            <person name="Zhao R."/>
            <person name="Li G."/>
            <person name="Mu C."/>
            <person name="Tian Q."/>
            <person name="Mei H."/>
            <person name="Zhang T."/>
            <person name="Gao T."/>
            <person name="Zhang H."/>
        </authorList>
    </citation>
    <scope>NUCLEOTIDE SEQUENCE</scope>
    <source>
        <strain evidence="11">KEN1</strain>
    </source>
</reference>
<dbReference type="Pfam" id="PF00847">
    <property type="entry name" value="AP2"/>
    <property type="match status" value="1"/>
</dbReference>
<evidence type="ECO:0000256" key="5">
    <source>
        <dbReference type="ARBA" id="ARBA00023159"/>
    </source>
</evidence>
<evidence type="ECO:0000256" key="6">
    <source>
        <dbReference type="ARBA" id="ARBA00023163"/>
    </source>
</evidence>
<dbReference type="GO" id="GO:0005634">
    <property type="term" value="C:nucleus"/>
    <property type="evidence" value="ECO:0007669"/>
    <property type="project" value="UniProtKB-SubCell"/>
</dbReference>
<dbReference type="EMBL" id="JACGWN010000013">
    <property type="protein sequence ID" value="KAL0410390.1"/>
    <property type="molecule type" value="Genomic_DNA"/>
</dbReference>
<dbReference type="FunFam" id="3.30.730.10:FF:000001">
    <property type="entry name" value="Ethylene-responsive transcription factor 2"/>
    <property type="match status" value="1"/>
</dbReference>
<evidence type="ECO:0000259" key="10">
    <source>
        <dbReference type="PROSITE" id="PS51032"/>
    </source>
</evidence>
<proteinExistence type="inferred from homology"/>
<evidence type="ECO:0000256" key="2">
    <source>
        <dbReference type="ARBA" id="ARBA00022821"/>
    </source>
</evidence>
<dbReference type="InterPro" id="IPR001471">
    <property type="entry name" value="AP2/ERF_dom"/>
</dbReference>
<evidence type="ECO:0000313" key="11">
    <source>
        <dbReference type="EMBL" id="KAL0410390.1"/>
    </source>
</evidence>
<comment type="similarity">
    <text evidence="8">Belongs to the AP2/ERF transcription factor family. ERF subfamily.</text>
</comment>
<keyword evidence="4" id="KW-0238">DNA-binding</keyword>
<feature type="region of interest" description="Disordered" evidence="9">
    <location>
        <begin position="1"/>
        <end position="30"/>
    </location>
</feature>
<reference evidence="11" key="1">
    <citation type="submission" date="2020-06" db="EMBL/GenBank/DDBJ databases">
        <authorList>
            <person name="Li T."/>
            <person name="Hu X."/>
            <person name="Zhang T."/>
            <person name="Song X."/>
            <person name="Zhang H."/>
            <person name="Dai N."/>
            <person name="Sheng W."/>
            <person name="Hou X."/>
            <person name="Wei L."/>
        </authorList>
    </citation>
    <scope>NUCLEOTIDE SEQUENCE</scope>
    <source>
        <strain evidence="11">KEN1</strain>
        <tissue evidence="11">Leaf</tissue>
    </source>
</reference>
<dbReference type="InterPro" id="IPR036955">
    <property type="entry name" value="AP2/ERF_dom_sf"/>
</dbReference>
<evidence type="ECO:0000256" key="9">
    <source>
        <dbReference type="SAM" id="MobiDB-lite"/>
    </source>
</evidence>
<dbReference type="GO" id="GO:0003700">
    <property type="term" value="F:DNA-binding transcription factor activity"/>
    <property type="evidence" value="ECO:0007669"/>
    <property type="project" value="InterPro"/>
</dbReference>
<dbReference type="AlphaFoldDB" id="A0AAW2TZK5"/>
<evidence type="ECO:0000256" key="4">
    <source>
        <dbReference type="ARBA" id="ARBA00023125"/>
    </source>
</evidence>